<keyword evidence="1" id="KW-1133">Transmembrane helix</keyword>
<gene>
    <name evidence="2" type="ORF">H9L17_05170</name>
</gene>
<protein>
    <submittedName>
        <fullName evidence="2">Uncharacterized protein</fullName>
    </submittedName>
</protein>
<dbReference type="RefSeq" id="WP_187571277.1">
    <property type="nucleotide sequence ID" value="NZ_CP060711.1"/>
</dbReference>
<name>A0A7G9QW07_9GAMM</name>
<dbReference type="AlphaFoldDB" id="A0A7G9QW07"/>
<dbReference type="KEGG" id="tbv:H9L17_05170"/>
<evidence type="ECO:0000313" key="2">
    <source>
        <dbReference type="EMBL" id="QNN47532.1"/>
    </source>
</evidence>
<keyword evidence="1" id="KW-0472">Membrane</keyword>
<keyword evidence="3" id="KW-1185">Reference proteome</keyword>
<reference evidence="2 3" key="1">
    <citation type="submission" date="2020-08" db="EMBL/GenBank/DDBJ databases">
        <title>Genome sequence of Thermomonas brevis KACC 16975T.</title>
        <authorList>
            <person name="Hyun D.-W."/>
            <person name="Bae J.-W."/>
        </authorList>
    </citation>
    <scope>NUCLEOTIDE SEQUENCE [LARGE SCALE GENOMIC DNA]</scope>
    <source>
        <strain evidence="2 3">KACC 16975</strain>
    </source>
</reference>
<evidence type="ECO:0000313" key="3">
    <source>
        <dbReference type="Proteomes" id="UP000515977"/>
    </source>
</evidence>
<sequence length="381" mass="42185">MKSGVSYWRMIWPESGPLLAGVGGIIGLLSDVGGFVGDISAPWVWAPVALGLLLAVLLFAPCRNRVVADLPEKRDDAYDCRICNLFRVGLFACLVCAMLALAGQGATATEKIGTQLGLIQRGVEDIKGDTTIIRDDTSAMREIMSGSELVKKPNTAAERFHNAWVLNMQRGDNAGAWEQLQALYREHAPNKLDAAELYRNVGKAFLGRDQLLANMVEIGRRKRDAAMLVIAARNEADPDAAQALRNEARAIDPDLPFAYWDVGDYSRQFGGAGATGNAEQQLAHYRAVVAGHEQFLEIAARGPVARYFYRPQYQADYDDLARSQLQNARSMVESWEKMAGYQRASRGQSYEETTRRMQALADGGAADLVRRQMQERKKRRE</sequence>
<evidence type="ECO:0000256" key="1">
    <source>
        <dbReference type="SAM" id="Phobius"/>
    </source>
</evidence>
<dbReference type="Proteomes" id="UP000515977">
    <property type="component" value="Chromosome"/>
</dbReference>
<dbReference type="EMBL" id="CP060711">
    <property type="protein sequence ID" value="QNN47532.1"/>
    <property type="molecule type" value="Genomic_DNA"/>
</dbReference>
<feature type="transmembrane region" description="Helical" evidence="1">
    <location>
        <begin position="44"/>
        <end position="62"/>
    </location>
</feature>
<accession>A0A7G9QW07</accession>
<organism evidence="2 3">
    <name type="scientific">Thermomonas brevis</name>
    <dbReference type="NCBI Taxonomy" id="215691"/>
    <lineage>
        <taxon>Bacteria</taxon>
        <taxon>Pseudomonadati</taxon>
        <taxon>Pseudomonadota</taxon>
        <taxon>Gammaproteobacteria</taxon>
        <taxon>Lysobacterales</taxon>
        <taxon>Lysobacteraceae</taxon>
        <taxon>Thermomonas</taxon>
    </lineage>
</organism>
<keyword evidence="1" id="KW-0812">Transmembrane</keyword>
<feature type="transmembrane region" description="Helical" evidence="1">
    <location>
        <begin position="82"/>
        <end position="102"/>
    </location>
</feature>
<proteinExistence type="predicted"/>